<gene>
    <name evidence="1" type="ORF">WA026_008940</name>
</gene>
<protein>
    <recommendedName>
        <fullName evidence="3">Site-specific DNA endonuclease</fullName>
    </recommendedName>
</protein>
<organism evidence="1 2">
    <name type="scientific">Henosepilachna vigintioctopunctata</name>
    <dbReference type="NCBI Taxonomy" id="420089"/>
    <lineage>
        <taxon>Eukaryota</taxon>
        <taxon>Metazoa</taxon>
        <taxon>Ecdysozoa</taxon>
        <taxon>Arthropoda</taxon>
        <taxon>Hexapoda</taxon>
        <taxon>Insecta</taxon>
        <taxon>Pterygota</taxon>
        <taxon>Neoptera</taxon>
        <taxon>Endopterygota</taxon>
        <taxon>Coleoptera</taxon>
        <taxon>Polyphaga</taxon>
        <taxon>Cucujiformia</taxon>
        <taxon>Coccinelloidea</taxon>
        <taxon>Coccinellidae</taxon>
        <taxon>Epilachninae</taxon>
        <taxon>Epilachnini</taxon>
        <taxon>Henosepilachna</taxon>
    </lineage>
</organism>
<dbReference type="AlphaFoldDB" id="A0AAW1VCN9"/>
<reference evidence="1 2" key="1">
    <citation type="submission" date="2023-03" db="EMBL/GenBank/DDBJ databases">
        <title>Genome insight into feeding habits of ladybird beetles.</title>
        <authorList>
            <person name="Li H.-S."/>
            <person name="Huang Y.-H."/>
            <person name="Pang H."/>
        </authorList>
    </citation>
    <scope>NUCLEOTIDE SEQUENCE [LARGE SCALE GENOMIC DNA]</scope>
    <source>
        <strain evidence="1">SYSU_2023b</strain>
        <tissue evidence="1">Whole body</tissue>
    </source>
</reference>
<accession>A0AAW1VCN9</accession>
<comment type="caution">
    <text evidence="1">The sequence shown here is derived from an EMBL/GenBank/DDBJ whole genome shotgun (WGS) entry which is preliminary data.</text>
</comment>
<dbReference type="EMBL" id="JARQZJ010000124">
    <property type="protein sequence ID" value="KAK9890133.1"/>
    <property type="molecule type" value="Genomic_DNA"/>
</dbReference>
<evidence type="ECO:0000313" key="1">
    <source>
        <dbReference type="EMBL" id="KAK9890133.1"/>
    </source>
</evidence>
<evidence type="ECO:0000313" key="2">
    <source>
        <dbReference type="Proteomes" id="UP001431783"/>
    </source>
</evidence>
<sequence length="200" mass="23500">MEDAIRKNRIPQRMKAEEVKVRCLHKLTVHFQERGFGCDFYAYSKSSICRHCNEEPIQFLISNGKETIMGNYSKHLYIIHHKSATENRFPMSDGGKLPEGLFHSKTSATVSRQWNNWNVAKYTSRIGAIYDTKGYFDMKARFESSASVADIRSRYYSYVKSTWSMVRRVRQFFICFLMENPSGVDVFRSGYKFFIRWCGQ</sequence>
<keyword evidence="2" id="KW-1185">Reference proteome</keyword>
<evidence type="ECO:0008006" key="3">
    <source>
        <dbReference type="Google" id="ProtNLM"/>
    </source>
</evidence>
<proteinExistence type="predicted"/>
<dbReference type="Proteomes" id="UP001431783">
    <property type="component" value="Unassembled WGS sequence"/>
</dbReference>
<name>A0AAW1VCN9_9CUCU</name>